<dbReference type="InterPro" id="IPR036505">
    <property type="entry name" value="Amidase/PGRP_sf"/>
</dbReference>
<evidence type="ECO:0000313" key="7">
    <source>
        <dbReference type="EMBL" id="CAJ0578571.1"/>
    </source>
</evidence>
<feature type="signal peptide" evidence="5">
    <location>
        <begin position="1"/>
        <end position="18"/>
    </location>
</feature>
<keyword evidence="3" id="KW-0378">Hydrolase</keyword>
<dbReference type="GO" id="GO:0008745">
    <property type="term" value="F:N-acetylmuramoyl-L-alanine amidase activity"/>
    <property type="evidence" value="ECO:0007669"/>
    <property type="project" value="UniProtKB-EC"/>
</dbReference>
<dbReference type="EC" id="3.5.1.28" evidence="2"/>
<dbReference type="InterPro" id="IPR051206">
    <property type="entry name" value="NAMLAA_amidase_2"/>
</dbReference>
<evidence type="ECO:0000256" key="2">
    <source>
        <dbReference type="ARBA" id="ARBA00011901"/>
    </source>
</evidence>
<comment type="caution">
    <text evidence="7">The sequence shown here is derived from an EMBL/GenBank/DDBJ whole genome shotgun (WGS) entry which is preliminary data.</text>
</comment>
<dbReference type="AlphaFoldDB" id="A0AA36D0P3"/>
<accession>A0AA36D0P3</accession>
<name>A0AA36D0P3_9BILA</name>
<gene>
    <name evidence="7" type="ORF">MSPICULIGERA_LOCUS16819</name>
</gene>
<evidence type="ECO:0000256" key="5">
    <source>
        <dbReference type="SAM" id="SignalP"/>
    </source>
</evidence>
<evidence type="ECO:0000313" key="8">
    <source>
        <dbReference type="Proteomes" id="UP001177023"/>
    </source>
</evidence>
<dbReference type="Pfam" id="PF01510">
    <property type="entry name" value="Amidase_2"/>
    <property type="match status" value="1"/>
</dbReference>
<evidence type="ECO:0000256" key="3">
    <source>
        <dbReference type="ARBA" id="ARBA00022801"/>
    </source>
</evidence>
<dbReference type="GO" id="GO:0009253">
    <property type="term" value="P:peptidoglycan catabolic process"/>
    <property type="evidence" value="ECO:0007669"/>
    <property type="project" value="InterPro"/>
</dbReference>
<dbReference type="Proteomes" id="UP001177023">
    <property type="component" value="Unassembled WGS sequence"/>
</dbReference>
<comment type="catalytic activity">
    <reaction evidence="1">
        <text>Hydrolyzes the link between N-acetylmuramoyl residues and L-amino acid residues in certain cell-wall glycopeptides.</text>
        <dbReference type="EC" id="3.5.1.28"/>
    </reaction>
</comment>
<evidence type="ECO:0000256" key="1">
    <source>
        <dbReference type="ARBA" id="ARBA00001561"/>
    </source>
</evidence>
<dbReference type="CDD" id="cd06583">
    <property type="entry name" value="PGRP"/>
    <property type="match status" value="1"/>
</dbReference>
<proteinExistence type="predicted"/>
<dbReference type="GO" id="GO:0071555">
    <property type="term" value="P:cell wall organization"/>
    <property type="evidence" value="ECO:0007669"/>
    <property type="project" value="UniProtKB-KW"/>
</dbReference>
<keyword evidence="4" id="KW-0961">Cell wall biogenesis/degradation</keyword>
<keyword evidence="5" id="KW-0732">Signal</keyword>
<evidence type="ECO:0000259" key="6">
    <source>
        <dbReference type="SMART" id="SM00644"/>
    </source>
</evidence>
<evidence type="ECO:0000256" key="4">
    <source>
        <dbReference type="ARBA" id="ARBA00023316"/>
    </source>
</evidence>
<dbReference type="PANTHER" id="PTHR30417:SF1">
    <property type="entry name" value="N-ACETYLMURAMOYL-L-ALANINE AMIDASE AMID"/>
    <property type="match status" value="1"/>
</dbReference>
<reference evidence="7" key="1">
    <citation type="submission" date="2023-06" db="EMBL/GenBank/DDBJ databases">
        <authorList>
            <person name="Delattre M."/>
        </authorList>
    </citation>
    <scope>NUCLEOTIDE SEQUENCE</scope>
    <source>
        <strain evidence="7">AF72</strain>
    </source>
</reference>
<dbReference type="Gene3D" id="3.40.80.10">
    <property type="entry name" value="Peptidoglycan recognition protein-like"/>
    <property type="match status" value="1"/>
</dbReference>
<protein>
    <recommendedName>
        <fullName evidence="2">N-acetylmuramoyl-L-alanine amidase</fullName>
        <ecNumber evidence="2">3.5.1.28</ecNumber>
    </recommendedName>
</protein>
<keyword evidence="8" id="KW-1185">Reference proteome</keyword>
<dbReference type="EMBL" id="CATQJA010002654">
    <property type="protein sequence ID" value="CAJ0578571.1"/>
    <property type="molecule type" value="Genomic_DNA"/>
</dbReference>
<feature type="chain" id="PRO_5041403481" description="N-acetylmuramoyl-L-alanine amidase" evidence="5">
    <location>
        <begin position="19"/>
        <end position="383"/>
    </location>
</feature>
<organism evidence="7 8">
    <name type="scientific">Mesorhabditis spiculigera</name>
    <dbReference type="NCBI Taxonomy" id="96644"/>
    <lineage>
        <taxon>Eukaryota</taxon>
        <taxon>Metazoa</taxon>
        <taxon>Ecdysozoa</taxon>
        <taxon>Nematoda</taxon>
        <taxon>Chromadorea</taxon>
        <taxon>Rhabditida</taxon>
        <taxon>Rhabditina</taxon>
        <taxon>Rhabditomorpha</taxon>
        <taxon>Rhabditoidea</taxon>
        <taxon>Rhabditidae</taxon>
        <taxon>Mesorhabditinae</taxon>
        <taxon>Mesorhabditis</taxon>
    </lineage>
</organism>
<dbReference type="InterPro" id="IPR002502">
    <property type="entry name" value="Amidase_domain"/>
</dbReference>
<dbReference type="PANTHER" id="PTHR30417">
    <property type="entry name" value="N-ACETYLMURAMOYL-L-ALANINE AMIDASE AMID"/>
    <property type="match status" value="1"/>
</dbReference>
<dbReference type="SUPFAM" id="SSF55846">
    <property type="entry name" value="N-acetylmuramoyl-L-alanine amidase-like"/>
    <property type="match status" value="1"/>
</dbReference>
<feature type="non-terminal residue" evidence="7">
    <location>
        <position position="383"/>
    </location>
</feature>
<sequence>MASGKWLLLLAIIYTASAVDECGLCVKMAQYVVSLEGQTYANAKAKAEASLKNFNAADKDFLSTLIKLGFRKLYMDANHKATGMNTGTTCADLGYCDSKGGFKPTGFSIVDSENSFWNSHSQINNVRDKTIIVVHHTVDATLKDSLAAMEKSGLSVQYIVDRDGKIYRLVDDFHRAWHAGAGVWRGDGCAVDDTNSRSVGIETVNTGGEPFPAVQVKALHELIGYLRTKWHVAPQNIIAHHENSPWQKYDISGYFSWKSLYDEFGEVKALWTTKLSPAEQKEVVVSGKKPNAAVLKEVQQKLYDIGHGWVHVGDGYETSTTKVTTAMAIQSFNRKWCPEIFIKESVKNGEEVLHWENTQTYKLTIERLNWLHTNLKIPGCTNY</sequence>
<dbReference type="GO" id="GO:0009254">
    <property type="term" value="P:peptidoglycan turnover"/>
    <property type="evidence" value="ECO:0007669"/>
    <property type="project" value="TreeGrafter"/>
</dbReference>
<feature type="domain" description="N-acetylmuramoyl-L-alanine amidase" evidence="6">
    <location>
        <begin position="121"/>
        <end position="249"/>
    </location>
</feature>
<dbReference type="SMART" id="SM00644">
    <property type="entry name" value="Ami_2"/>
    <property type="match status" value="1"/>
</dbReference>